<comment type="subcellular location">
    <subcellularLocation>
        <location evidence="1">Cytoplasm</location>
    </subcellularLocation>
</comment>
<evidence type="ECO:0000256" key="6">
    <source>
        <dbReference type="ARBA" id="ARBA00023125"/>
    </source>
</evidence>
<dbReference type="SUPFAM" id="SSF52172">
    <property type="entry name" value="CheY-like"/>
    <property type="match status" value="1"/>
</dbReference>
<keyword evidence="5" id="KW-0805">Transcription regulation</keyword>
<dbReference type="GO" id="GO:0003700">
    <property type="term" value="F:DNA-binding transcription factor activity"/>
    <property type="evidence" value="ECO:0007669"/>
    <property type="project" value="InterPro"/>
</dbReference>
<keyword evidence="6" id="KW-0238">DNA-binding</keyword>
<feature type="domain" description="Response regulatory" evidence="10">
    <location>
        <begin position="5"/>
        <end position="123"/>
    </location>
</feature>
<dbReference type="Gene3D" id="3.40.50.2300">
    <property type="match status" value="1"/>
</dbReference>
<protein>
    <submittedName>
        <fullName evidence="11">Two-component system, CitB family, response regulator CitT</fullName>
    </submittedName>
</protein>
<keyword evidence="8" id="KW-0804">Transcription</keyword>
<accession>A0A1I5LWR3</accession>
<dbReference type="RefSeq" id="WP_093334870.1">
    <property type="nucleotide sequence ID" value="NZ_FOXD01000002.1"/>
</dbReference>
<dbReference type="InterPro" id="IPR024187">
    <property type="entry name" value="Sig_transdc_resp-reg_cit/mal"/>
</dbReference>
<dbReference type="EMBL" id="FOXD01000002">
    <property type="protein sequence ID" value="SFP01587.1"/>
    <property type="molecule type" value="Genomic_DNA"/>
</dbReference>
<sequence>MEKYNVLIVEDDFHVAEILASRVDQSDFFQAMHKTKTGEETLQYLNDTDAPPDIILLDVYIPDVEGLELLWSLKKSARRSEVIMITAATEAKTVEEALRAGIFDYIIKPIQLERLDDALQQFLRKQQFLKDQVDLDQSSIDYLVQNRENKGEDLPKGIDSQTLKIIRNVFDDGTAACSASETARLTGVSRPTARRYLEYLVSINELSFSSTYGEPGRPQRLYRKK</sequence>
<evidence type="ECO:0000259" key="10">
    <source>
        <dbReference type="PROSITE" id="PS50110"/>
    </source>
</evidence>
<dbReference type="InterPro" id="IPR011006">
    <property type="entry name" value="CheY-like_superfamily"/>
</dbReference>
<dbReference type="PANTHER" id="PTHR45526:SF1">
    <property type="entry name" value="TRANSCRIPTIONAL REGULATORY PROTEIN DCUR-RELATED"/>
    <property type="match status" value="1"/>
</dbReference>
<evidence type="ECO:0000313" key="11">
    <source>
        <dbReference type="EMBL" id="SFP01587.1"/>
    </source>
</evidence>
<dbReference type="PANTHER" id="PTHR45526">
    <property type="entry name" value="TRANSCRIPTIONAL REGULATORY PROTEIN DPIA"/>
    <property type="match status" value="1"/>
</dbReference>
<evidence type="ECO:0000256" key="8">
    <source>
        <dbReference type="ARBA" id="ARBA00023163"/>
    </source>
</evidence>
<evidence type="ECO:0000313" key="12">
    <source>
        <dbReference type="Proteomes" id="UP000198892"/>
    </source>
</evidence>
<proteinExistence type="predicted"/>
<dbReference type="STRING" id="1884432.SAMN05518683_1023"/>
<dbReference type="OrthoDB" id="9759232at2"/>
<gene>
    <name evidence="11" type="ORF">SAMN05518683_1023</name>
</gene>
<name>A0A1I5LWR3_9BACI</name>
<dbReference type="GO" id="GO:0005737">
    <property type="term" value="C:cytoplasm"/>
    <property type="evidence" value="ECO:0007669"/>
    <property type="project" value="UniProtKB-SubCell"/>
</dbReference>
<dbReference type="InterPro" id="IPR051271">
    <property type="entry name" value="2C-system_Tx_regulators"/>
</dbReference>
<evidence type="ECO:0000256" key="1">
    <source>
        <dbReference type="ARBA" id="ARBA00004496"/>
    </source>
</evidence>
<dbReference type="AlphaFoldDB" id="A0A1I5LWR3"/>
<dbReference type="GO" id="GO:0000156">
    <property type="term" value="F:phosphorelay response regulator activity"/>
    <property type="evidence" value="ECO:0007669"/>
    <property type="project" value="TreeGrafter"/>
</dbReference>
<dbReference type="InterPro" id="IPR048714">
    <property type="entry name" value="DpiA-like_HTH"/>
</dbReference>
<dbReference type="Pfam" id="PF00072">
    <property type="entry name" value="Response_reg"/>
    <property type="match status" value="1"/>
</dbReference>
<keyword evidence="3 9" id="KW-0597">Phosphoprotein</keyword>
<dbReference type="GO" id="GO:0003677">
    <property type="term" value="F:DNA binding"/>
    <property type="evidence" value="ECO:0007669"/>
    <property type="project" value="UniProtKB-KW"/>
</dbReference>
<dbReference type="PIRSF" id="PIRSF006171">
    <property type="entry name" value="RR_citrat_malat"/>
    <property type="match status" value="1"/>
</dbReference>
<dbReference type="InterPro" id="IPR001789">
    <property type="entry name" value="Sig_transdc_resp-reg_receiver"/>
</dbReference>
<evidence type="ECO:0000256" key="7">
    <source>
        <dbReference type="ARBA" id="ARBA00023159"/>
    </source>
</evidence>
<dbReference type="Pfam" id="PF20714">
    <property type="entry name" value="HTH_64"/>
    <property type="match status" value="1"/>
</dbReference>
<keyword evidence="4" id="KW-0902">Two-component regulatory system</keyword>
<dbReference type="SMART" id="SM00448">
    <property type="entry name" value="REC"/>
    <property type="match status" value="1"/>
</dbReference>
<evidence type="ECO:0000256" key="5">
    <source>
        <dbReference type="ARBA" id="ARBA00023015"/>
    </source>
</evidence>
<reference evidence="12" key="1">
    <citation type="submission" date="2016-10" db="EMBL/GenBank/DDBJ databases">
        <authorList>
            <person name="Varghese N."/>
            <person name="Submissions S."/>
        </authorList>
    </citation>
    <scope>NUCLEOTIDE SEQUENCE [LARGE SCALE GENOMIC DNA]</scope>
    <source>
        <strain evidence="12">S7</strain>
    </source>
</reference>
<dbReference type="PROSITE" id="PS50110">
    <property type="entry name" value="RESPONSE_REGULATORY"/>
    <property type="match status" value="1"/>
</dbReference>
<keyword evidence="12" id="KW-1185">Reference proteome</keyword>
<keyword evidence="2" id="KW-0963">Cytoplasm</keyword>
<keyword evidence="7" id="KW-0010">Activator</keyword>
<organism evidence="11 12">
    <name type="scientific">Salibacterium halotolerans</name>
    <dbReference type="NCBI Taxonomy" id="1884432"/>
    <lineage>
        <taxon>Bacteria</taxon>
        <taxon>Bacillati</taxon>
        <taxon>Bacillota</taxon>
        <taxon>Bacilli</taxon>
        <taxon>Bacillales</taxon>
        <taxon>Bacillaceae</taxon>
    </lineage>
</organism>
<feature type="modified residue" description="4-aspartylphosphate" evidence="9">
    <location>
        <position position="58"/>
    </location>
</feature>
<evidence type="ECO:0000256" key="4">
    <source>
        <dbReference type="ARBA" id="ARBA00023012"/>
    </source>
</evidence>
<dbReference type="Proteomes" id="UP000198892">
    <property type="component" value="Unassembled WGS sequence"/>
</dbReference>
<evidence type="ECO:0000256" key="3">
    <source>
        <dbReference type="ARBA" id="ARBA00022553"/>
    </source>
</evidence>
<evidence type="ECO:0000256" key="9">
    <source>
        <dbReference type="PROSITE-ProRule" id="PRU00169"/>
    </source>
</evidence>
<evidence type="ECO:0000256" key="2">
    <source>
        <dbReference type="ARBA" id="ARBA00022490"/>
    </source>
</evidence>